<dbReference type="InterPro" id="IPR006342">
    <property type="entry name" value="FkbM_mtfrase"/>
</dbReference>
<dbReference type="OrthoDB" id="2039449at2"/>
<sequence>MKSTEEVYLYGLGQFFESNRDFLHQKYKVAGYIDKNRRGKIEGVPIKKPSDDINRNKKVVVCVVEIKLFLEISKELEDLGYSHGKIIYAANDTPLLQSDIKVYPDVENSFLLEYNGHKSRISNIEEYWGFIDVFKNEVYYFSLFKEAKYIVFDVGMNTGDSVIYFSYKTNVKKVYSWEPFRETYNFGLSNIRDYANSKCIIECMNYGLGADTRDEKINYFRNFSTSMSSVYEITDLFQNQLGVEMQDDSYCTCIKIKKSSEEIQAIMNANKGLSYILKLDCEGAEYEIMGDLFEQGLLQLFDAVMVEWHYKGSKNLEKYLIDSGFAIFGYKKSETIGILNAVNLCKSR</sequence>
<gene>
    <name evidence="2" type="ORF">bhn_I2287</name>
</gene>
<dbReference type="RefSeq" id="WP_071176932.1">
    <property type="nucleotide sequence ID" value="NZ_CP017831.1"/>
</dbReference>
<dbReference type="GO" id="GO:0032259">
    <property type="term" value="P:methylation"/>
    <property type="evidence" value="ECO:0007669"/>
    <property type="project" value="UniProtKB-KW"/>
</dbReference>
<reference evidence="3" key="1">
    <citation type="submission" date="2016-10" db="EMBL/GenBank/DDBJ databases">
        <title>The complete genome sequence of the rumen bacterium Butyrivibrio hungatei MB2003.</title>
        <authorList>
            <person name="Palevich N."/>
            <person name="Kelly W.J."/>
            <person name="Leahy S.C."/>
            <person name="Altermann E."/>
            <person name="Rakonjac J."/>
            <person name="Attwood G.T."/>
        </authorList>
    </citation>
    <scope>NUCLEOTIDE SEQUENCE [LARGE SCALE GENOMIC DNA]</scope>
    <source>
        <strain evidence="3">MB2003</strain>
    </source>
</reference>
<evidence type="ECO:0000259" key="1">
    <source>
        <dbReference type="Pfam" id="PF05050"/>
    </source>
</evidence>
<keyword evidence="2" id="KW-0808">Transferase</keyword>
<dbReference type="EMBL" id="CP017831">
    <property type="protein sequence ID" value="AOZ97320.1"/>
    <property type="molecule type" value="Genomic_DNA"/>
</dbReference>
<evidence type="ECO:0000313" key="2">
    <source>
        <dbReference type="EMBL" id="AOZ97320.1"/>
    </source>
</evidence>
<dbReference type="AlphaFoldDB" id="A0A1D9P417"/>
<keyword evidence="3" id="KW-1185">Reference proteome</keyword>
<protein>
    <submittedName>
        <fullName evidence="2">SAM-dependent methyltransferase</fullName>
    </submittedName>
</protein>
<name>A0A1D9P417_9FIRM</name>
<dbReference type="Gene3D" id="3.40.50.720">
    <property type="entry name" value="NAD(P)-binding Rossmann-like Domain"/>
    <property type="match status" value="1"/>
</dbReference>
<feature type="domain" description="Methyltransferase FkbM" evidence="1">
    <location>
        <begin position="153"/>
        <end position="310"/>
    </location>
</feature>
<dbReference type="Pfam" id="PF05050">
    <property type="entry name" value="Methyltransf_21"/>
    <property type="match status" value="1"/>
</dbReference>
<evidence type="ECO:0000313" key="3">
    <source>
        <dbReference type="Proteomes" id="UP000179284"/>
    </source>
</evidence>
<keyword evidence="2" id="KW-0489">Methyltransferase</keyword>
<proteinExistence type="predicted"/>
<dbReference type="NCBIfam" id="TIGR01444">
    <property type="entry name" value="fkbM_fam"/>
    <property type="match status" value="1"/>
</dbReference>
<dbReference type="SUPFAM" id="SSF53335">
    <property type="entry name" value="S-adenosyl-L-methionine-dependent methyltransferases"/>
    <property type="match status" value="1"/>
</dbReference>
<organism evidence="2 3">
    <name type="scientific">Butyrivibrio hungatei</name>
    <dbReference type="NCBI Taxonomy" id="185008"/>
    <lineage>
        <taxon>Bacteria</taxon>
        <taxon>Bacillati</taxon>
        <taxon>Bacillota</taxon>
        <taxon>Clostridia</taxon>
        <taxon>Lachnospirales</taxon>
        <taxon>Lachnospiraceae</taxon>
        <taxon>Butyrivibrio</taxon>
    </lineage>
</organism>
<accession>A0A1D9P417</accession>
<dbReference type="Gene3D" id="3.40.50.150">
    <property type="entry name" value="Vaccinia Virus protein VP39"/>
    <property type="match status" value="1"/>
</dbReference>
<dbReference type="GO" id="GO:0008168">
    <property type="term" value="F:methyltransferase activity"/>
    <property type="evidence" value="ECO:0007669"/>
    <property type="project" value="UniProtKB-KW"/>
</dbReference>
<dbReference type="InterPro" id="IPR029063">
    <property type="entry name" value="SAM-dependent_MTases_sf"/>
</dbReference>
<dbReference type="KEGG" id="bhu:bhn_I2287"/>
<dbReference type="Proteomes" id="UP000179284">
    <property type="component" value="Chromosome I"/>
</dbReference>